<feature type="compositionally biased region" description="Basic residues" evidence="1">
    <location>
        <begin position="1"/>
        <end position="11"/>
    </location>
</feature>
<evidence type="ECO:0000256" key="1">
    <source>
        <dbReference type="SAM" id="MobiDB-lite"/>
    </source>
</evidence>
<dbReference type="EMBL" id="CADCVS010000028">
    <property type="protein sequence ID" value="CAA9471552.1"/>
    <property type="molecule type" value="Genomic_DNA"/>
</dbReference>
<feature type="compositionally biased region" description="Basic residues" evidence="1">
    <location>
        <begin position="32"/>
        <end position="42"/>
    </location>
</feature>
<protein>
    <submittedName>
        <fullName evidence="2">Uncharacterized protein</fullName>
    </submittedName>
</protein>
<feature type="compositionally biased region" description="Basic and acidic residues" evidence="1">
    <location>
        <begin position="133"/>
        <end position="153"/>
    </location>
</feature>
<evidence type="ECO:0000313" key="2">
    <source>
        <dbReference type="EMBL" id="CAA9471552.1"/>
    </source>
</evidence>
<feature type="compositionally biased region" description="Low complexity" evidence="1">
    <location>
        <begin position="180"/>
        <end position="191"/>
    </location>
</feature>
<name>A0A6J4RPF9_9ACTN</name>
<feature type="non-terminal residue" evidence="2">
    <location>
        <position position="1"/>
    </location>
</feature>
<feature type="non-terminal residue" evidence="2">
    <location>
        <position position="191"/>
    </location>
</feature>
<organism evidence="2">
    <name type="scientific">uncultured Solirubrobacteraceae bacterium</name>
    <dbReference type="NCBI Taxonomy" id="1162706"/>
    <lineage>
        <taxon>Bacteria</taxon>
        <taxon>Bacillati</taxon>
        <taxon>Actinomycetota</taxon>
        <taxon>Thermoleophilia</taxon>
        <taxon>Solirubrobacterales</taxon>
        <taxon>Solirubrobacteraceae</taxon>
        <taxon>environmental samples</taxon>
    </lineage>
</organism>
<proteinExistence type="predicted"/>
<dbReference type="AlphaFoldDB" id="A0A6J4RPF9"/>
<gene>
    <name evidence="2" type="ORF">AVDCRST_MAG30-145</name>
</gene>
<sequence length="191" mass="21269">ARRRAHARLRRGPREGGGRPAAPLRGGAPDRRRARRAPGRGLRRADGRRARRAARRPPGRRRRTTACAAPRPGLQRCAGAPVLQHRLRALGRSRDRAPAGARVHRAARRPARVPAHGSGARRAELHPPAPAGVDDRRRDLRLPVRAPRPADHRRAPHRPRLRARPARRHPATRARRRAVRGPAGVRRAARL</sequence>
<feature type="region of interest" description="Disordered" evidence="1">
    <location>
        <begin position="1"/>
        <end position="74"/>
    </location>
</feature>
<reference evidence="2" key="1">
    <citation type="submission" date="2020-02" db="EMBL/GenBank/DDBJ databases">
        <authorList>
            <person name="Meier V. D."/>
        </authorList>
    </citation>
    <scope>NUCLEOTIDE SEQUENCE</scope>
    <source>
        <strain evidence="2">AVDCRST_MAG30</strain>
    </source>
</reference>
<feature type="compositionally biased region" description="Basic residues" evidence="1">
    <location>
        <begin position="49"/>
        <end position="64"/>
    </location>
</feature>
<feature type="compositionally biased region" description="Basic residues" evidence="1">
    <location>
        <begin position="154"/>
        <end position="179"/>
    </location>
</feature>
<feature type="compositionally biased region" description="Basic residues" evidence="1">
    <location>
        <begin position="102"/>
        <end position="111"/>
    </location>
</feature>
<feature type="region of interest" description="Disordered" evidence="1">
    <location>
        <begin position="90"/>
        <end position="191"/>
    </location>
</feature>
<accession>A0A6J4RPF9</accession>